<keyword evidence="1 6" id="KW-0479">Metal-binding</keyword>
<dbReference type="GO" id="GO:0035515">
    <property type="term" value="F:oxidative RNA demethylase activity"/>
    <property type="evidence" value="ECO:0007669"/>
    <property type="project" value="TreeGrafter"/>
</dbReference>
<evidence type="ECO:0000313" key="9">
    <source>
        <dbReference type="Proteomes" id="UP000321820"/>
    </source>
</evidence>
<dbReference type="PROSITE" id="PS51471">
    <property type="entry name" value="FE2OG_OXY"/>
    <property type="match status" value="1"/>
</dbReference>
<dbReference type="InterPro" id="IPR037151">
    <property type="entry name" value="AlkB-like_sf"/>
</dbReference>
<proteinExistence type="predicted"/>
<feature type="binding site" evidence="6">
    <location>
        <position position="135"/>
    </location>
    <ligand>
        <name>Fe cation</name>
        <dbReference type="ChEBI" id="CHEBI:24875"/>
        <note>catalytic</note>
    </ligand>
</feature>
<dbReference type="Proteomes" id="UP000321820">
    <property type="component" value="Chromosome"/>
</dbReference>
<name>A0A5B9EBB0_9BACT</name>
<evidence type="ECO:0000259" key="7">
    <source>
        <dbReference type="PROSITE" id="PS51471"/>
    </source>
</evidence>
<dbReference type="KEGG" id="talb:FTW19_04330"/>
<evidence type="ECO:0000256" key="4">
    <source>
        <dbReference type="ARBA" id="ARBA00023004"/>
    </source>
</evidence>
<feature type="binding site" evidence="5">
    <location>
        <begin position="208"/>
        <end position="214"/>
    </location>
    <ligand>
        <name>2-oxoglutarate</name>
        <dbReference type="ChEBI" id="CHEBI:16810"/>
    </ligand>
</feature>
<dbReference type="GO" id="GO:0035513">
    <property type="term" value="P:oxidative RNA demethylation"/>
    <property type="evidence" value="ECO:0007669"/>
    <property type="project" value="TreeGrafter"/>
</dbReference>
<sequence>MTQPLFQTQPPAPLPKNLLGPGTAVLAGFALAVEDELLPALQRVTEQSPFRNMVTPSGFRMSVAMSNCGELGWVTDRTGYRYDHFDPETNRPWPEMPAVFKELATGAANEAGFPGFNPDACLINRYEPGSKLSLHQDKDERDYTQPIVSVSLGLSATFLFGGLKRTDPIQRIQVIHGDVLVWGGPARLRYHGIAPLRDGTHVQLGPVRYNLTFRKAG</sequence>
<dbReference type="PANTHER" id="PTHR16557">
    <property type="entry name" value="ALKYLATED DNA REPAIR PROTEIN ALKB-RELATED"/>
    <property type="match status" value="1"/>
</dbReference>
<evidence type="ECO:0000256" key="1">
    <source>
        <dbReference type="ARBA" id="ARBA00022723"/>
    </source>
</evidence>
<dbReference type="EMBL" id="CP042806">
    <property type="protein sequence ID" value="QEE27306.1"/>
    <property type="molecule type" value="Genomic_DNA"/>
</dbReference>
<dbReference type="SUPFAM" id="SSF51197">
    <property type="entry name" value="Clavaminate synthase-like"/>
    <property type="match status" value="1"/>
</dbReference>
<feature type="binding site" evidence="5">
    <location>
        <position position="73"/>
    </location>
    <ligand>
        <name>substrate</name>
    </ligand>
</feature>
<organism evidence="8 9">
    <name type="scientific">Terriglobus albidus</name>
    <dbReference type="NCBI Taxonomy" id="1592106"/>
    <lineage>
        <taxon>Bacteria</taxon>
        <taxon>Pseudomonadati</taxon>
        <taxon>Acidobacteriota</taxon>
        <taxon>Terriglobia</taxon>
        <taxon>Terriglobales</taxon>
        <taxon>Acidobacteriaceae</taxon>
        <taxon>Terriglobus</taxon>
    </lineage>
</organism>
<dbReference type="AlphaFoldDB" id="A0A5B9EBB0"/>
<dbReference type="OrthoDB" id="9796932at2"/>
<dbReference type="RefSeq" id="WP_147646499.1">
    <property type="nucleotide sequence ID" value="NZ_CP042806.1"/>
</dbReference>
<feature type="binding site" evidence="6">
    <location>
        <position position="191"/>
    </location>
    <ligand>
        <name>Fe cation</name>
        <dbReference type="ChEBI" id="CHEBI:24875"/>
        <note>catalytic</note>
    </ligand>
</feature>
<reference evidence="8 9" key="1">
    <citation type="submission" date="2019-08" db="EMBL/GenBank/DDBJ databases">
        <title>Complete genome sequence of Terriglobus albidus strain ORNL.</title>
        <authorList>
            <person name="Podar M."/>
        </authorList>
    </citation>
    <scope>NUCLEOTIDE SEQUENCE [LARGE SCALE GENOMIC DNA]</scope>
    <source>
        <strain evidence="8 9">ORNL</strain>
    </source>
</reference>
<dbReference type="Gene3D" id="2.60.120.590">
    <property type="entry name" value="Alpha-ketoglutarate-dependent dioxygenase AlkB-like"/>
    <property type="match status" value="1"/>
</dbReference>
<comment type="cofactor">
    <cofactor evidence="6">
        <name>Fe(2+)</name>
        <dbReference type="ChEBI" id="CHEBI:29033"/>
    </cofactor>
    <text evidence="6">Binds 1 Fe(2+) ion per subunit.</text>
</comment>
<dbReference type="InterPro" id="IPR004574">
    <property type="entry name" value="Alkb"/>
</dbReference>
<keyword evidence="2" id="KW-0223">Dioxygenase</keyword>
<dbReference type="PANTHER" id="PTHR16557:SF2">
    <property type="entry name" value="NUCLEIC ACID DIOXYGENASE ALKBH1"/>
    <property type="match status" value="1"/>
</dbReference>
<evidence type="ECO:0000256" key="2">
    <source>
        <dbReference type="ARBA" id="ARBA00022964"/>
    </source>
</evidence>
<evidence type="ECO:0000313" key="8">
    <source>
        <dbReference type="EMBL" id="QEE27306.1"/>
    </source>
</evidence>
<dbReference type="InterPro" id="IPR027450">
    <property type="entry name" value="AlkB-like"/>
</dbReference>
<keyword evidence="8" id="KW-0489">Methyltransferase</keyword>
<dbReference type="GO" id="GO:0008198">
    <property type="term" value="F:ferrous iron binding"/>
    <property type="evidence" value="ECO:0007669"/>
    <property type="project" value="TreeGrafter"/>
</dbReference>
<dbReference type="InterPro" id="IPR005123">
    <property type="entry name" value="Oxoglu/Fe-dep_dioxygenase_dom"/>
</dbReference>
<dbReference type="Pfam" id="PF13532">
    <property type="entry name" value="2OG-FeII_Oxy_2"/>
    <property type="match status" value="1"/>
</dbReference>
<keyword evidence="9" id="KW-1185">Reference proteome</keyword>
<evidence type="ECO:0000256" key="6">
    <source>
        <dbReference type="PIRSR" id="PIRSR604574-2"/>
    </source>
</evidence>
<evidence type="ECO:0000256" key="3">
    <source>
        <dbReference type="ARBA" id="ARBA00023002"/>
    </source>
</evidence>
<feature type="binding site" evidence="5">
    <location>
        <position position="139"/>
    </location>
    <ligand>
        <name>substrate</name>
    </ligand>
</feature>
<feature type="binding site" evidence="5">
    <location>
        <position position="165"/>
    </location>
    <ligand>
        <name>substrate</name>
    </ligand>
</feature>
<keyword evidence="3 8" id="KW-0560">Oxidoreductase</keyword>
<dbReference type="GO" id="GO:0032259">
    <property type="term" value="P:methylation"/>
    <property type="evidence" value="ECO:0007669"/>
    <property type="project" value="UniProtKB-KW"/>
</dbReference>
<dbReference type="EC" id="1.14.11.33" evidence="8"/>
<accession>A0A5B9EBB0</accession>
<feature type="binding site" evidence="5">
    <location>
        <begin position="124"/>
        <end position="126"/>
    </location>
    <ligand>
        <name>2-oxoglutarate</name>
        <dbReference type="ChEBI" id="CHEBI:16810"/>
    </ligand>
</feature>
<keyword evidence="4 6" id="KW-0408">Iron</keyword>
<feature type="domain" description="Fe2OG dioxygenase" evidence="7">
    <location>
        <begin position="117"/>
        <end position="217"/>
    </location>
</feature>
<dbReference type="NCBIfam" id="NF011930">
    <property type="entry name" value="PRK15401.1"/>
    <property type="match status" value="1"/>
</dbReference>
<dbReference type="GO" id="GO:0035516">
    <property type="term" value="F:broad specificity oxidative DNA demethylase activity"/>
    <property type="evidence" value="ECO:0007669"/>
    <property type="project" value="UniProtKB-EC"/>
</dbReference>
<feature type="binding site" evidence="5">
    <location>
        <begin position="80"/>
        <end position="82"/>
    </location>
    <ligand>
        <name>substrate</name>
    </ligand>
</feature>
<gene>
    <name evidence="8" type="primary">alkB</name>
    <name evidence="8" type="ORF">FTW19_04330</name>
</gene>
<dbReference type="GO" id="GO:0005737">
    <property type="term" value="C:cytoplasm"/>
    <property type="evidence" value="ECO:0007669"/>
    <property type="project" value="TreeGrafter"/>
</dbReference>
<evidence type="ECO:0000256" key="5">
    <source>
        <dbReference type="PIRSR" id="PIRSR604574-1"/>
    </source>
</evidence>
<protein>
    <submittedName>
        <fullName evidence="8">DNA oxidative demethylase AlkB</fullName>
        <ecNumber evidence="8">1.14.11.33</ecNumber>
    </submittedName>
</protein>
<feature type="binding site" evidence="6">
    <location>
        <position position="137"/>
    </location>
    <ligand>
        <name>Fe cation</name>
        <dbReference type="ChEBI" id="CHEBI:24875"/>
        <note>catalytic</note>
    </ligand>
</feature>
<keyword evidence="8" id="KW-0808">Transferase</keyword>
<dbReference type="GO" id="GO:0008168">
    <property type="term" value="F:methyltransferase activity"/>
    <property type="evidence" value="ECO:0007669"/>
    <property type="project" value="UniProtKB-KW"/>
</dbReference>